<dbReference type="AlphaFoldDB" id="A0A2W5VZG6"/>
<dbReference type="InterPro" id="IPR016195">
    <property type="entry name" value="Pol/histidinol_Pase-like"/>
</dbReference>
<evidence type="ECO:0000313" key="1">
    <source>
        <dbReference type="EMBL" id="PZR16151.1"/>
    </source>
</evidence>
<evidence type="ECO:0000313" key="2">
    <source>
        <dbReference type="Proteomes" id="UP000249061"/>
    </source>
</evidence>
<sequence length="958" mass="101565">MRRLLVLCAVVLFGCPQERPKPTPIPTGRCDVDFEALGLGAVGKGATATVIERADQLIGGGHAEGRVGDVLLANDRIRVVIQQPGRSVSPMPFGGTIIDADLQRSTGPGRDEFGKLGSLNAFGRSLNVFNEEILKDGKNGGYAMVAVTGRDAVIDTVNLKRELEPDQGSTLVVDPNIELPLLMTTYYVLSPGESRVRVLTAYCNEGKEPLELAVGDLIEQGGITESFNPEGCTNGLGIRGCDFDSAPWVGYQAADVAYGYRPYTFGDGRVPARNVLFSAGGIVGVIAGAENAAGLATWFDGTATSRPGTFGILAGQSRVFVRDFFVGRDLAEITSAMLALDASGKSRVTLTTAPNTRITVKVAETGVMQTLAVTNGEGVARFDLKPGNYLVGAAAPGHSIAPLTALTVPSNGTAEATLPLGDTRALTVFIKDPFGAPLTGKVVVRCTNPPCTDQRIDYRPYFEVEALPSDIQAIAFVGSTGEANIAVPPGEYEVFVTRGPEYSAWPDTFPVTGERVDLRTSPQTVTALLAPVVDTTGWMSADFHVHAVNSFDSSVPNALRVAGFAAEGVDVLVSTDHDFVTDYAGLLAELQLTNVLTSIKGNEVTPADFGHHNVFPISSNDAFDWASGEGATLRLEQLYTALRARDADAVIQMNHPRGTPGGALTMLRIDTGTGATHANAAEFRQEAPAGATPEDTRLFSANFDAMELMNGPHINAAVMNDWMVFTSRGLTKVATGNSDSHDAFETVGGYARTWVNVGVDTPNTFTPAAMTAALKQRRAVLSNGPFVTMTAKIVGGDGTVFQLGDTASVSAGQQLELTVDVQAPEWLQFDSLEIHTHADGRTATDGQANDTFVPTEASLRKTYDPTSLPLEAVPGMNGINVRRVHVRETFIVTPTKDTWFVALIRASTASRPLTPLVWKLVKCTGALCAPEESRASAMTNAIFVDADGSGAYDDFPIK</sequence>
<organism evidence="1 2">
    <name type="scientific">Archangium gephyra</name>
    <dbReference type="NCBI Taxonomy" id="48"/>
    <lineage>
        <taxon>Bacteria</taxon>
        <taxon>Pseudomonadati</taxon>
        <taxon>Myxococcota</taxon>
        <taxon>Myxococcia</taxon>
        <taxon>Myxococcales</taxon>
        <taxon>Cystobacterineae</taxon>
        <taxon>Archangiaceae</taxon>
        <taxon>Archangium</taxon>
    </lineage>
</organism>
<name>A0A2W5VZG6_9BACT</name>
<reference evidence="1 2" key="1">
    <citation type="submission" date="2017-08" db="EMBL/GenBank/DDBJ databases">
        <title>Infants hospitalized years apart are colonized by the same room-sourced microbial strains.</title>
        <authorList>
            <person name="Brooks B."/>
            <person name="Olm M.R."/>
            <person name="Firek B.A."/>
            <person name="Baker R."/>
            <person name="Thomas B.C."/>
            <person name="Morowitz M.J."/>
            <person name="Banfield J.F."/>
        </authorList>
    </citation>
    <scope>NUCLEOTIDE SEQUENCE [LARGE SCALE GENOMIC DNA]</scope>
    <source>
        <strain evidence="1">S2_003_000_R2_14</strain>
    </source>
</reference>
<evidence type="ECO:0008006" key="3">
    <source>
        <dbReference type="Google" id="ProtNLM"/>
    </source>
</evidence>
<dbReference type="EMBL" id="QFQP01000004">
    <property type="protein sequence ID" value="PZR16151.1"/>
    <property type="molecule type" value="Genomic_DNA"/>
</dbReference>
<dbReference type="Gene3D" id="3.20.20.140">
    <property type="entry name" value="Metal-dependent hydrolases"/>
    <property type="match status" value="1"/>
</dbReference>
<proteinExistence type="predicted"/>
<dbReference type="NCBIfam" id="NF038032">
    <property type="entry name" value="CehA_McbA_metalo"/>
    <property type="match status" value="1"/>
</dbReference>
<protein>
    <recommendedName>
        <fullName evidence="3">Polymerase/histidinol phosphatase N-terminal domain-containing protein</fullName>
    </recommendedName>
</protein>
<gene>
    <name evidence="1" type="ORF">DI536_07625</name>
</gene>
<comment type="caution">
    <text evidence="1">The sequence shown here is derived from an EMBL/GenBank/DDBJ whole genome shotgun (WGS) entry which is preliminary data.</text>
</comment>
<dbReference type="SUPFAM" id="SSF89550">
    <property type="entry name" value="PHP domain-like"/>
    <property type="match status" value="1"/>
</dbReference>
<accession>A0A2W5VZG6</accession>
<dbReference type="PROSITE" id="PS51257">
    <property type="entry name" value="PROKAR_LIPOPROTEIN"/>
    <property type="match status" value="1"/>
</dbReference>
<dbReference type="Proteomes" id="UP000249061">
    <property type="component" value="Unassembled WGS sequence"/>
</dbReference>